<proteinExistence type="predicted"/>
<gene>
    <name evidence="1" type="ORF">LCGC14_2334740</name>
</gene>
<sequence length="145" mass="16411">MNWFQKLAQGGWNSQPYPQDIEHALEHLSDFLGYKPESYQLIPLALVAIESLPDDLSSWLETEPLGARIPDVQDDVSWQKIRQYLEQETSSRNFSFIVNAYRQGTLGPIIIHSDYGVLDGRGRVNFAYALGIPVMAFQLEVQLAG</sequence>
<reference evidence="1" key="1">
    <citation type="journal article" date="2015" name="Nature">
        <title>Complex archaea that bridge the gap between prokaryotes and eukaryotes.</title>
        <authorList>
            <person name="Spang A."/>
            <person name="Saw J.H."/>
            <person name="Jorgensen S.L."/>
            <person name="Zaremba-Niedzwiedzka K."/>
            <person name="Martijn J."/>
            <person name="Lind A.E."/>
            <person name="van Eijk R."/>
            <person name="Schleper C."/>
            <person name="Guy L."/>
            <person name="Ettema T.J."/>
        </authorList>
    </citation>
    <scope>NUCLEOTIDE SEQUENCE</scope>
</reference>
<evidence type="ECO:0000313" key="1">
    <source>
        <dbReference type="EMBL" id="KKL47516.1"/>
    </source>
</evidence>
<accession>A0A0F9D189</accession>
<dbReference type="EMBL" id="LAZR01033634">
    <property type="protein sequence ID" value="KKL47516.1"/>
    <property type="molecule type" value="Genomic_DNA"/>
</dbReference>
<comment type="caution">
    <text evidence="1">The sequence shown here is derived from an EMBL/GenBank/DDBJ whole genome shotgun (WGS) entry which is preliminary data.</text>
</comment>
<organism evidence="1">
    <name type="scientific">marine sediment metagenome</name>
    <dbReference type="NCBI Taxonomy" id="412755"/>
    <lineage>
        <taxon>unclassified sequences</taxon>
        <taxon>metagenomes</taxon>
        <taxon>ecological metagenomes</taxon>
    </lineage>
</organism>
<name>A0A0F9D189_9ZZZZ</name>
<dbReference type="AlphaFoldDB" id="A0A0F9D189"/>
<protein>
    <submittedName>
        <fullName evidence="1">Uncharacterized protein</fullName>
    </submittedName>
</protein>